<dbReference type="InterPro" id="IPR022648">
    <property type="entry name" value="Pr_cel_nuc_antig_N"/>
</dbReference>
<gene>
    <name evidence="2" type="ORF">METZ01_LOCUS193720</name>
</gene>
<organism evidence="2">
    <name type="scientific">marine metagenome</name>
    <dbReference type="NCBI Taxonomy" id="408172"/>
    <lineage>
        <taxon>unclassified sequences</taxon>
        <taxon>metagenomes</taxon>
        <taxon>ecological metagenomes</taxon>
    </lineage>
</organism>
<name>A0A382DQU2_9ZZZZ</name>
<evidence type="ECO:0000313" key="2">
    <source>
        <dbReference type="EMBL" id="SVB40866.1"/>
    </source>
</evidence>
<dbReference type="GO" id="GO:0006275">
    <property type="term" value="P:regulation of DNA replication"/>
    <property type="evidence" value="ECO:0007669"/>
    <property type="project" value="InterPro"/>
</dbReference>
<dbReference type="Pfam" id="PF00705">
    <property type="entry name" value="PCNA_N"/>
    <property type="match status" value="1"/>
</dbReference>
<dbReference type="SUPFAM" id="SSF55979">
    <property type="entry name" value="DNA clamp"/>
    <property type="match status" value="1"/>
</dbReference>
<dbReference type="EMBL" id="UINC01040670">
    <property type="protein sequence ID" value="SVB40866.1"/>
    <property type="molecule type" value="Genomic_DNA"/>
</dbReference>
<proteinExistence type="predicted"/>
<feature type="domain" description="Proliferating cell nuclear antigen PCNA N-terminal" evidence="1">
    <location>
        <begin position="8"/>
        <end position="59"/>
    </location>
</feature>
<reference evidence="2" key="1">
    <citation type="submission" date="2018-05" db="EMBL/GenBank/DDBJ databases">
        <authorList>
            <person name="Lanie J.A."/>
            <person name="Ng W.-L."/>
            <person name="Kazmierczak K.M."/>
            <person name="Andrzejewski T.M."/>
            <person name="Davidsen T.M."/>
            <person name="Wayne K.J."/>
            <person name="Tettelin H."/>
            <person name="Glass J.I."/>
            <person name="Rusch D."/>
            <person name="Podicherti R."/>
            <person name="Tsui H.-C.T."/>
            <person name="Winkler M.E."/>
        </authorList>
    </citation>
    <scope>NUCLEOTIDE SEQUENCE</scope>
</reference>
<protein>
    <recommendedName>
        <fullName evidence="1">Proliferating cell nuclear antigen PCNA N-terminal domain-containing protein</fullName>
    </recommendedName>
</protein>
<accession>A0A382DQU2</accession>
<sequence length="59" mass="6495">MLRITAKQQLMREIVDILSVLTDEAKLVWGEKGLGVSVVDGSHVALLSATIADECFEMY</sequence>
<dbReference type="GO" id="GO:0003677">
    <property type="term" value="F:DNA binding"/>
    <property type="evidence" value="ECO:0007669"/>
    <property type="project" value="InterPro"/>
</dbReference>
<dbReference type="Gene3D" id="3.70.10.10">
    <property type="match status" value="1"/>
</dbReference>
<feature type="non-terminal residue" evidence="2">
    <location>
        <position position="59"/>
    </location>
</feature>
<dbReference type="AlphaFoldDB" id="A0A382DQU2"/>
<dbReference type="InterPro" id="IPR046938">
    <property type="entry name" value="DNA_clamp_sf"/>
</dbReference>
<evidence type="ECO:0000259" key="1">
    <source>
        <dbReference type="Pfam" id="PF00705"/>
    </source>
</evidence>